<sequence>MTERKVTGRYRLLEPIGEGGMGIVWRAHDELLDRIVAVKEVRYRGVDESARADLNRRTIREARTAGRLDHPSVVIVHDVVEEEGRPWIVMQLVRSRSLGAVIREDGPLSPGQVASVGLHVLSALRAAHASGVLHRDVKPENVLLAHDGRVVLTDFGIAAMTHETAITRTGGMVGTPAFLPPERLHGLAATPLSDLWSLGATLYAALEGRPPFERSTAAATMQAVLHGEPSPMTHTGPLSVVILGLMSRDPGARMDPEQAEALLNRVSSGQASGPGNQASRHRSLLDADGPTAQSPDHGFASRPTPSSRPGAEAHRSEPPYESRSPYAGGPSHPAPPSGAASAWRLRHSPGDPGRNGSAEPGRPAYRGDAAEPGRPHQSGPAGPGRPAYLGQQAYQGGPADPGRPAYRGRAAEPGRPDHQDGPAGSGQPAYRSNPAQSPYQGGPPYSEPSPYGGEPSYRGAPTHSGQPPHGAEPSYPGSRSHRGLPTGTVIGFLRRRPPVERIAILIGVPALVAVVGVGIWLLTGGPDDTPSQGDRPVSTATFPDDLGDSTAEPSPRPSKTRRATPAPSGQAIPPGWKMHRDSMGFTVAIPRGWSARRFPDRDRVEFRDPDSDAFLWIESTEDSEKDPVRHWQKVEKAGTAKNLWPGYERIRITLLTYRGVAAADWEFLYLKKGVRTHVLDRGFHTASETPYAIYWESPDSEWDPAFFDTFTATFKPKS</sequence>
<dbReference type="PANTHER" id="PTHR43289:SF6">
    <property type="entry name" value="SERINE_THREONINE-PROTEIN KINASE NEKL-3"/>
    <property type="match status" value="1"/>
</dbReference>
<keyword evidence="2 11" id="KW-0723">Serine/threonine-protein kinase</keyword>
<keyword evidence="3" id="KW-0808">Transferase</keyword>
<dbReference type="GO" id="GO:0005524">
    <property type="term" value="F:ATP binding"/>
    <property type="evidence" value="ECO:0007669"/>
    <property type="project" value="UniProtKB-UniRule"/>
</dbReference>
<dbReference type="EMBL" id="FZOD01000004">
    <property type="protein sequence ID" value="SNS11820.1"/>
    <property type="molecule type" value="Genomic_DNA"/>
</dbReference>
<evidence type="ECO:0000256" key="5">
    <source>
        <dbReference type="ARBA" id="ARBA00022777"/>
    </source>
</evidence>
<proteinExistence type="predicted"/>
<dbReference type="AlphaFoldDB" id="A0A239BV81"/>
<keyword evidence="9" id="KW-0472">Membrane</keyword>
<keyword evidence="9" id="KW-0812">Transmembrane</keyword>
<feature type="binding site" evidence="7">
    <location>
        <position position="39"/>
    </location>
    <ligand>
        <name>ATP</name>
        <dbReference type="ChEBI" id="CHEBI:30616"/>
    </ligand>
</feature>
<reference evidence="11 12" key="1">
    <citation type="submission" date="2017-06" db="EMBL/GenBank/DDBJ databases">
        <authorList>
            <person name="Kim H.J."/>
            <person name="Triplett B.A."/>
        </authorList>
    </citation>
    <scope>NUCLEOTIDE SEQUENCE [LARGE SCALE GENOMIC DNA]</scope>
    <source>
        <strain evidence="11 12">CGMCC 4.2132</strain>
    </source>
</reference>
<dbReference type="PANTHER" id="PTHR43289">
    <property type="entry name" value="MITOGEN-ACTIVATED PROTEIN KINASE KINASE KINASE 20-RELATED"/>
    <property type="match status" value="1"/>
</dbReference>
<feature type="compositionally biased region" description="Low complexity" evidence="8">
    <location>
        <begin position="437"/>
        <end position="457"/>
    </location>
</feature>
<keyword evidence="12" id="KW-1185">Reference proteome</keyword>
<evidence type="ECO:0000259" key="10">
    <source>
        <dbReference type="PROSITE" id="PS50011"/>
    </source>
</evidence>
<evidence type="ECO:0000256" key="4">
    <source>
        <dbReference type="ARBA" id="ARBA00022741"/>
    </source>
</evidence>
<dbReference type="InterPro" id="IPR008271">
    <property type="entry name" value="Ser/Thr_kinase_AS"/>
</dbReference>
<accession>A0A239BV81</accession>
<evidence type="ECO:0000256" key="6">
    <source>
        <dbReference type="ARBA" id="ARBA00022840"/>
    </source>
</evidence>
<dbReference type="RefSeq" id="WP_179281904.1">
    <property type="nucleotide sequence ID" value="NZ_FZOD01000004.1"/>
</dbReference>
<gene>
    <name evidence="11" type="ORF">SAMN05216276_1004154</name>
</gene>
<evidence type="ECO:0000256" key="7">
    <source>
        <dbReference type="PROSITE-ProRule" id="PRU10141"/>
    </source>
</evidence>
<feature type="region of interest" description="Disordered" evidence="8">
    <location>
        <begin position="526"/>
        <end position="577"/>
    </location>
</feature>
<feature type="compositionally biased region" description="Basic and acidic residues" evidence="8">
    <location>
        <begin position="311"/>
        <end position="320"/>
    </location>
</feature>
<evidence type="ECO:0000256" key="3">
    <source>
        <dbReference type="ARBA" id="ARBA00022679"/>
    </source>
</evidence>
<dbReference type="GO" id="GO:0004674">
    <property type="term" value="F:protein serine/threonine kinase activity"/>
    <property type="evidence" value="ECO:0007669"/>
    <property type="project" value="UniProtKB-KW"/>
</dbReference>
<dbReference type="Proteomes" id="UP000198282">
    <property type="component" value="Unassembled WGS sequence"/>
</dbReference>
<keyword evidence="6 7" id="KW-0067">ATP-binding</keyword>
<feature type="region of interest" description="Disordered" evidence="8">
    <location>
        <begin position="267"/>
        <end position="483"/>
    </location>
</feature>
<keyword evidence="9" id="KW-1133">Transmembrane helix</keyword>
<evidence type="ECO:0000256" key="9">
    <source>
        <dbReference type="SAM" id="Phobius"/>
    </source>
</evidence>
<evidence type="ECO:0000256" key="1">
    <source>
        <dbReference type="ARBA" id="ARBA00012513"/>
    </source>
</evidence>
<dbReference type="SMART" id="SM00220">
    <property type="entry name" value="S_TKc"/>
    <property type="match status" value="1"/>
</dbReference>
<dbReference type="Pfam" id="PF00069">
    <property type="entry name" value="Pkinase"/>
    <property type="match status" value="1"/>
</dbReference>
<dbReference type="InterPro" id="IPR000719">
    <property type="entry name" value="Prot_kinase_dom"/>
</dbReference>
<dbReference type="InterPro" id="IPR017441">
    <property type="entry name" value="Protein_kinase_ATP_BS"/>
</dbReference>
<feature type="compositionally biased region" description="Low complexity" evidence="8">
    <location>
        <begin position="324"/>
        <end position="342"/>
    </location>
</feature>
<feature type="transmembrane region" description="Helical" evidence="9">
    <location>
        <begin position="502"/>
        <end position="522"/>
    </location>
</feature>
<dbReference type="Gene3D" id="3.30.200.20">
    <property type="entry name" value="Phosphorylase Kinase, domain 1"/>
    <property type="match status" value="1"/>
</dbReference>
<dbReference type="Gene3D" id="1.10.510.10">
    <property type="entry name" value="Transferase(Phosphotransferase) domain 1"/>
    <property type="match status" value="1"/>
</dbReference>
<dbReference type="EC" id="2.7.11.1" evidence="1"/>
<evidence type="ECO:0000313" key="12">
    <source>
        <dbReference type="Proteomes" id="UP000198282"/>
    </source>
</evidence>
<evidence type="ECO:0000256" key="2">
    <source>
        <dbReference type="ARBA" id="ARBA00022527"/>
    </source>
</evidence>
<evidence type="ECO:0000256" key="8">
    <source>
        <dbReference type="SAM" id="MobiDB-lite"/>
    </source>
</evidence>
<dbReference type="InterPro" id="IPR011009">
    <property type="entry name" value="Kinase-like_dom_sf"/>
</dbReference>
<keyword evidence="5 11" id="KW-0418">Kinase</keyword>
<dbReference type="PROSITE" id="PS00107">
    <property type="entry name" value="PROTEIN_KINASE_ATP"/>
    <property type="match status" value="1"/>
</dbReference>
<keyword evidence="4 7" id="KW-0547">Nucleotide-binding</keyword>
<name>A0A239BV81_9ACTN</name>
<dbReference type="PROSITE" id="PS50011">
    <property type="entry name" value="PROTEIN_KINASE_DOM"/>
    <property type="match status" value="1"/>
</dbReference>
<dbReference type="SUPFAM" id="SSF56112">
    <property type="entry name" value="Protein kinase-like (PK-like)"/>
    <property type="match status" value="1"/>
</dbReference>
<feature type="domain" description="Protein kinase" evidence="10">
    <location>
        <begin position="10"/>
        <end position="263"/>
    </location>
</feature>
<feature type="compositionally biased region" description="Basic and acidic residues" evidence="8">
    <location>
        <begin position="409"/>
        <end position="420"/>
    </location>
</feature>
<feature type="compositionally biased region" description="Polar residues" evidence="8">
    <location>
        <begin position="267"/>
        <end position="278"/>
    </location>
</feature>
<organism evidence="11 12">
    <name type="scientific">Streptosporangium subroseum</name>
    <dbReference type="NCBI Taxonomy" id="106412"/>
    <lineage>
        <taxon>Bacteria</taxon>
        <taxon>Bacillati</taxon>
        <taxon>Actinomycetota</taxon>
        <taxon>Actinomycetes</taxon>
        <taxon>Streptosporangiales</taxon>
        <taxon>Streptosporangiaceae</taxon>
        <taxon>Streptosporangium</taxon>
    </lineage>
</organism>
<evidence type="ECO:0000313" key="11">
    <source>
        <dbReference type="EMBL" id="SNS11820.1"/>
    </source>
</evidence>
<protein>
    <recommendedName>
        <fullName evidence="1">non-specific serine/threonine protein kinase</fullName>
        <ecNumber evidence="1">2.7.11.1</ecNumber>
    </recommendedName>
</protein>
<dbReference type="PROSITE" id="PS00108">
    <property type="entry name" value="PROTEIN_KINASE_ST"/>
    <property type="match status" value="1"/>
</dbReference>
<dbReference type="CDD" id="cd14014">
    <property type="entry name" value="STKc_PknB_like"/>
    <property type="match status" value="1"/>
</dbReference>